<feature type="non-terminal residue" evidence="1">
    <location>
        <position position="1"/>
    </location>
</feature>
<sequence>PFYTAFLSLLFWSGHGRLARQIDSVDRIL</sequence>
<dbReference type="Proteomes" id="UP000029120">
    <property type="component" value="Unassembled WGS sequence"/>
</dbReference>
<name>A0A087G1M3_ARAAL</name>
<proteinExistence type="predicted"/>
<dbReference type="AlphaFoldDB" id="A0A087G1M3"/>
<evidence type="ECO:0000313" key="2">
    <source>
        <dbReference type="Proteomes" id="UP000029120"/>
    </source>
</evidence>
<organism evidence="1 2">
    <name type="scientific">Arabis alpina</name>
    <name type="common">Alpine rock-cress</name>
    <dbReference type="NCBI Taxonomy" id="50452"/>
    <lineage>
        <taxon>Eukaryota</taxon>
        <taxon>Viridiplantae</taxon>
        <taxon>Streptophyta</taxon>
        <taxon>Embryophyta</taxon>
        <taxon>Tracheophyta</taxon>
        <taxon>Spermatophyta</taxon>
        <taxon>Magnoliopsida</taxon>
        <taxon>eudicotyledons</taxon>
        <taxon>Gunneridae</taxon>
        <taxon>Pentapetalae</taxon>
        <taxon>rosids</taxon>
        <taxon>malvids</taxon>
        <taxon>Brassicales</taxon>
        <taxon>Brassicaceae</taxon>
        <taxon>Arabideae</taxon>
        <taxon>Arabis</taxon>
    </lineage>
</organism>
<dbReference type="Gramene" id="KFK23775">
    <property type="protein sequence ID" value="KFK23775"/>
    <property type="gene ID" value="AALP_AAs65108U000100"/>
</dbReference>
<reference evidence="2" key="1">
    <citation type="journal article" date="2015" name="Nat. Plants">
        <title>Genome expansion of Arabis alpina linked with retrotransposition and reduced symmetric DNA methylation.</title>
        <authorList>
            <person name="Willing E.M."/>
            <person name="Rawat V."/>
            <person name="Mandakova T."/>
            <person name="Maumus F."/>
            <person name="James G.V."/>
            <person name="Nordstroem K.J."/>
            <person name="Becker C."/>
            <person name="Warthmann N."/>
            <person name="Chica C."/>
            <person name="Szarzynska B."/>
            <person name="Zytnicki M."/>
            <person name="Albani M.C."/>
            <person name="Kiefer C."/>
            <person name="Bergonzi S."/>
            <person name="Castaings L."/>
            <person name="Mateos J.L."/>
            <person name="Berns M.C."/>
            <person name="Bujdoso N."/>
            <person name="Piofczyk T."/>
            <person name="de Lorenzo L."/>
            <person name="Barrero-Sicilia C."/>
            <person name="Mateos I."/>
            <person name="Piednoel M."/>
            <person name="Hagmann J."/>
            <person name="Chen-Min-Tao R."/>
            <person name="Iglesias-Fernandez R."/>
            <person name="Schuster S.C."/>
            <person name="Alonso-Blanco C."/>
            <person name="Roudier F."/>
            <person name="Carbonero P."/>
            <person name="Paz-Ares J."/>
            <person name="Davis S.J."/>
            <person name="Pecinka A."/>
            <person name="Quesneville H."/>
            <person name="Colot V."/>
            <person name="Lysak M.A."/>
            <person name="Weigel D."/>
            <person name="Coupland G."/>
            <person name="Schneeberger K."/>
        </authorList>
    </citation>
    <scope>NUCLEOTIDE SEQUENCE [LARGE SCALE GENOMIC DNA]</scope>
    <source>
        <strain evidence="2">cv. Pajares</strain>
    </source>
</reference>
<keyword evidence="2" id="KW-1185">Reference proteome</keyword>
<protein>
    <submittedName>
        <fullName evidence="1">Uncharacterized protein</fullName>
    </submittedName>
</protein>
<dbReference type="EMBL" id="KL975436">
    <property type="protein sequence ID" value="KFK23775.1"/>
    <property type="molecule type" value="Genomic_DNA"/>
</dbReference>
<evidence type="ECO:0000313" key="1">
    <source>
        <dbReference type="EMBL" id="KFK23775.1"/>
    </source>
</evidence>
<accession>A0A087G1M3</accession>
<gene>
    <name evidence="1" type="ORF">AALP_AAs65108U000100</name>
</gene>